<keyword evidence="3" id="KW-0804">Transcription</keyword>
<protein>
    <recommendedName>
        <fullName evidence="6">Zn(2)-C6 fungal-type domain-containing protein</fullName>
    </recommendedName>
</protein>
<feature type="compositionally biased region" description="Low complexity" evidence="5">
    <location>
        <begin position="116"/>
        <end position="132"/>
    </location>
</feature>
<dbReference type="AlphaFoldDB" id="A0A421CUP8"/>
<keyword evidence="4" id="KW-0539">Nucleus</keyword>
<dbReference type="GO" id="GO:0000981">
    <property type="term" value="F:DNA-binding transcription factor activity, RNA polymerase II-specific"/>
    <property type="evidence" value="ECO:0007669"/>
    <property type="project" value="InterPro"/>
</dbReference>
<dbReference type="Pfam" id="PF00172">
    <property type="entry name" value="Zn_clus"/>
    <property type="match status" value="1"/>
</dbReference>
<feature type="region of interest" description="Disordered" evidence="5">
    <location>
        <begin position="334"/>
        <end position="353"/>
    </location>
</feature>
<feature type="region of interest" description="Disordered" evidence="5">
    <location>
        <begin position="304"/>
        <end position="326"/>
    </location>
</feature>
<dbReference type="GO" id="GO:0003677">
    <property type="term" value="F:DNA binding"/>
    <property type="evidence" value="ECO:0007669"/>
    <property type="project" value="UniProtKB-KW"/>
</dbReference>
<evidence type="ECO:0000256" key="1">
    <source>
        <dbReference type="ARBA" id="ARBA00023015"/>
    </source>
</evidence>
<reference evidence="7 8" key="1">
    <citation type="submission" date="2018-08" db="EMBL/GenBank/DDBJ databases">
        <title>Draft genome sequences of two Aspergillus turcosus clinical strains isolated from bronchoalveolar lavage fluid: one azole-susceptible and the other azole-resistant.</title>
        <authorList>
            <person name="Parent-Michaud M."/>
            <person name="Dufresne P.J."/>
            <person name="Fournier E."/>
            <person name="Martineau C."/>
            <person name="Moreira S."/>
            <person name="Perkins V."/>
            <person name="De Repentigny L."/>
            <person name="Dufresne S.F."/>
        </authorList>
    </citation>
    <scope>NUCLEOTIDE SEQUENCE [LARGE SCALE GENOMIC DNA]</scope>
    <source>
        <strain evidence="7">HMR AF 1038</strain>
    </source>
</reference>
<evidence type="ECO:0000256" key="2">
    <source>
        <dbReference type="ARBA" id="ARBA00023125"/>
    </source>
</evidence>
<dbReference type="SMART" id="SM00066">
    <property type="entry name" value="GAL4"/>
    <property type="match status" value="1"/>
</dbReference>
<dbReference type="PROSITE" id="PS00463">
    <property type="entry name" value="ZN2_CY6_FUNGAL_1"/>
    <property type="match status" value="1"/>
</dbReference>
<dbReference type="Gene3D" id="4.10.240.10">
    <property type="entry name" value="Zn(2)-C6 fungal-type DNA-binding domain"/>
    <property type="match status" value="1"/>
</dbReference>
<dbReference type="InterPro" id="IPR001138">
    <property type="entry name" value="Zn2Cys6_DnaBD"/>
</dbReference>
<feature type="region of interest" description="Disordered" evidence="5">
    <location>
        <begin position="99"/>
        <end position="141"/>
    </location>
</feature>
<keyword evidence="2" id="KW-0238">DNA-binding</keyword>
<evidence type="ECO:0000259" key="6">
    <source>
        <dbReference type="PROSITE" id="PS50048"/>
    </source>
</evidence>
<proteinExistence type="predicted"/>
<evidence type="ECO:0000256" key="4">
    <source>
        <dbReference type="ARBA" id="ARBA00023242"/>
    </source>
</evidence>
<feature type="domain" description="Zn(2)-C6 fungal-type" evidence="6">
    <location>
        <begin position="61"/>
        <end position="95"/>
    </location>
</feature>
<evidence type="ECO:0000256" key="5">
    <source>
        <dbReference type="SAM" id="MobiDB-lite"/>
    </source>
</evidence>
<feature type="region of interest" description="Disordered" evidence="5">
    <location>
        <begin position="392"/>
        <end position="414"/>
    </location>
</feature>
<organism evidence="7 8">
    <name type="scientific">Aspergillus turcosus</name>
    <dbReference type="NCBI Taxonomy" id="1245748"/>
    <lineage>
        <taxon>Eukaryota</taxon>
        <taxon>Fungi</taxon>
        <taxon>Dikarya</taxon>
        <taxon>Ascomycota</taxon>
        <taxon>Pezizomycotina</taxon>
        <taxon>Eurotiomycetes</taxon>
        <taxon>Eurotiomycetidae</taxon>
        <taxon>Eurotiales</taxon>
        <taxon>Aspergillaceae</taxon>
        <taxon>Aspergillus</taxon>
        <taxon>Aspergillus subgen. Fumigati</taxon>
    </lineage>
</organism>
<dbReference type="STRING" id="1245748.A0A421CUP8"/>
<dbReference type="PROSITE" id="PS50048">
    <property type="entry name" value="ZN2_CY6_FUNGAL_2"/>
    <property type="match status" value="1"/>
</dbReference>
<evidence type="ECO:0000313" key="8">
    <source>
        <dbReference type="Proteomes" id="UP000215289"/>
    </source>
</evidence>
<comment type="caution">
    <text evidence="7">The sequence shown here is derived from an EMBL/GenBank/DDBJ whole genome shotgun (WGS) entry which is preliminary data.</text>
</comment>
<keyword evidence="8" id="KW-1185">Reference proteome</keyword>
<dbReference type="OrthoDB" id="4150019at2759"/>
<dbReference type="CDD" id="cd00067">
    <property type="entry name" value="GAL4"/>
    <property type="match status" value="1"/>
</dbReference>
<dbReference type="EMBL" id="NIDN02000282">
    <property type="protein sequence ID" value="RLL93643.1"/>
    <property type="molecule type" value="Genomic_DNA"/>
</dbReference>
<accession>A0A421CUP8</accession>
<evidence type="ECO:0000313" key="7">
    <source>
        <dbReference type="EMBL" id="RLL93643.1"/>
    </source>
</evidence>
<feature type="region of interest" description="Disordered" evidence="5">
    <location>
        <begin position="29"/>
        <end position="52"/>
    </location>
</feature>
<dbReference type="Proteomes" id="UP000215289">
    <property type="component" value="Unassembled WGS sequence"/>
</dbReference>
<name>A0A421CUP8_9EURO</name>
<dbReference type="SUPFAM" id="SSF57701">
    <property type="entry name" value="Zn2/Cys6 DNA-binding domain"/>
    <property type="match status" value="1"/>
</dbReference>
<dbReference type="GO" id="GO:0008270">
    <property type="term" value="F:zinc ion binding"/>
    <property type="evidence" value="ECO:0007669"/>
    <property type="project" value="InterPro"/>
</dbReference>
<evidence type="ECO:0000256" key="3">
    <source>
        <dbReference type="ARBA" id="ARBA00023163"/>
    </source>
</evidence>
<keyword evidence="1" id="KW-0805">Transcription regulation</keyword>
<dbReference type="PANTHER" id="PTHR48192:SF1">
    <property type="entry name" value="ZN(II)2CYS6 TRANSCRIPTION FACTOR (EUROFUNG)"/>
    <property type="match status" value="1"/>
</dbReference>
<dbReference type="InterPro" id="IPR036864">
    <property type="entry name" value="Zn2-C6_fun-type_DNA-bd_sf"/>
</dbReference>
<dbReference type="PANTHER" id="PTHR48192">
    <property type="entry name" value="ZN(2)-C6 FUNGAL-TYPE DOMAIN-CONTAINING PROTEIN"/>
    <property type="match status" value="1"/>
</dbReference>
<sequence length="414" mass="44377">MHPRPRSIFAPSLALLELCPQSWFRMTTLPNSQGPMGGPSGGDPHGDKKRNKLGYHRTSVACGHCRRRKIRCLVDANDPEGRCENCIRLRKDCHFFPVDQQPPVERRSRPNSRLESAQSASTDPSTTSSSPPNIAGGSDQSESFFAYQPMPLDASQDASGFQATSFPGNPMSSFVPGSTDFAAPPPLDPAVPWDEYTTISGPHLSAVVAGTQPMMNMPPNAWSPGPSNMVPMPPNTAAATTPMVPSQSQPISPVQPYAMQPDGSGWMVPQPTRSMTFPTQPEMASYPNPSQFSQQMHPGLERRITSPAQGYPGTPVNPQSPPPAELQATTVSMSYPGTHPNPQSPPPAELQATTMSMSYPGQPAPMAYPGWQNINGLPMNVVQYPMYTADPTQQAAFGNPGPMGHPGQGPPPST</sequence>
<gene>
    <name evidence="7" type="ORF">CFD26_101528</name>
</gene>